<evidence type="ECO:0000256" key="16">
    <source>
        <dbReference type="ARBA" id="ARBA00041614"/>
    </source>
</evidence>
<name>A0A2P6N7N6_9EUKA</name>
<comment type="similarity">
    <text evidence="14">Belongs to the glycosyl hydrolase 2 family. Beta-mannosidase B subfamily.</text>
</comment>
<comment type="caution">
    <text evidence="21">The sequence shown here is derived from an EMBL/GenBank/DDBJ whole genome shotgun (WGS) entry which is preliminary data.</text>
</comment>
<dbReference type="AlphaFoldDB" id="A0A2P6N7N6"/>
<dbReference type="GO" id="GO:0005975">
    <property type="term" value="P:carbohydrate metabolic process"/>
    <property type="evidence" value="ECO:0007669"/>
    <property type="project" value="InterPro"/>
</dbReference>
<feature type="domain" description="Beta-mannosidase Ig-fold" evidence="18">
    <location>
        <begin position="843"/>
        <end position="924"/>
    </location>
</feature>
<sequence>MHKLFFNTDTPDQEEPYFLLLGSSATSTIAYNALEVSTLCGSEITARNRSKMRKTLCTFLLLALLPLFNAETPLFDLDLGGTWKLTNLNGSIQTQGQVPGDIFGDLLREGILTQEPYFRYNDVLYRWVGMDSWTWSRTFEAPQRWQGHRVILYLDGVDTIATVKVNDQVVLNADNMYLRYQIDVTDIVKLNADNHIEISFACAATYAEQKKNEYPYAVPSYDGPLSVTHGVDNRNFIRKESSSFSWDWGPAFIPQGIYKDIGFRLLNQTLIDYVVPSITKKSETSWVVNTSVILRSEAAGQVVVSSKIGEDTVVSISTVAAGETIVYVQHNVESPKLWWPVGYGEQPLYQQVVEVRDTQGYVFDSKEHHIAFRTARLVTDPIEDLPGNRWMYFEINGVAVFAKGANFIPSDSFESRVTDESLRDILIASKEANMNIVRIWGGGIYQRDSFYRMADEMGIMIWQEFMFACAMYPRDKAFLENVRSEIQHQVRRLSHHASIILWSGNNENEVAFGWGPITLGNEKLYAVDYAALYLDTIYPAIQREDTTRDFWPSSPSNGFASMEPLVGAWGDGGDVTRGDVHFYDYNMMCTDVNNFKKTKFASEYGFQSQESSISYSSVVLPEDWSWNSSLMNHRQHHPEGQEQMLAEVKMHFSVSDAVTSGKGREVFERWAYLTQSMQSVCIKAQSEFYRRGRGTEARTMGAIYWQLNSIWQAPTWSSLEYGGRWKMLHYFVKNFFSPVLISSYQDKDNMVVHVTSDVNEPIEGAIARLTVWPWSGAAQVNSVKVPVNLKALESGQILVKSFTELLNGGNASDHFVTLELFTRQGEVLSRNEFYFTTLKEASLQSPNVTTSSFSANRRENKITFTVSSIKPAPYTWLSTEIEGRFSDNGFLVIPSESKRITFVSKEAVSAAELAKSLQITVMADE</sequence>
<evidence type="ECO:0000256" key="2">
    <source>
        <dbReference type="ARBA" id="ARBA00004371"/>
    </source>
</evidence>
<dbReference type="Pfam" id="PF00703">
    <property type="entry name" value="Glyco_hydro_2"/>
    <property type="match status" value="1"/>
</dbReference>
<evidence type="ECO:0000259" key="17">
    <source>
        <dbReference type="Pfam" id="PF00703"/>
    </source>
</evidence>
<evidence type="ECO:0000313" key="21">
    <source>
        <dbReference type="EMBL" id="PRP79964.1"/>
    </source>
</evidence>
<evidence type="ECO:0000256" key="12">
    <source>
        <dbReference type="ARBA" id="ARBA00023295"/>
    </source>
</evidence>
<dbReference type="Gene3D" id="2.60.120.260">
    <property type="entry name" value="Galactose-binding domain-like"/>
    <property type="match status" value="1"/>
</dbReference>
<dbReference type="GO" id="GO:0006516">
    <property type="term" value="P:glycoprotein catabolic process"/>
    <property type="evidence" value="ECO:0007669"/>
    <property type="project" value="TreeGrafter"/>
</dbReference>
<dbReference type="InParanoid" id="A0A2P6N7N6"/>
<gene>
    <name evidence="21" type="ORF">PROFUN_05940</name>
</gene>
<dbReference type="OrthoDB" id="2866996at2759"/>
<keyword evidence="10" id="KW-0325">Glycoprotein</keyword>
<dbReference type="SUPFAM" id="SSF49303">
    <property type="entry name" value="beta-Galactosidase/glucuronidase domain"/>
    <property type="match status" value="3"/>
</dbReference>
<comment type="subunit">
    <text evidence="5">Homodimer.</text>
</comment>
<evidence type="ECO:0000256" key="6">
    <source>
        <dbReference type="ARBA" id="ARBA00012754"/>
    </source>
</evidence>
<comment type="subcellular location">
    <subcellularLocation>
        <location evidence="2">Lysosome</location>
    </subcellularLocation>
    <subcellularLocation>
        <location evidence="3">Secreted</location>
    </subcellularLocation>
</comment>
<dbReference type="Gene3D" id="2.60.40.10">
    <property type="entry name" value="Immunoglobulins"/>
    <property type="match status" value="3"/>
</dbReference>
<dbReference type="PANTHER" id="PTHR43730">
    <property type="entry name" value="BETA-MANNOSIDASE"/>
    <property type="match status" value="1"/>
</dbReference>
<feature type="domain" description="Beta-mannosidase-like galactose-binding" evidence="20">
    <location>
        <begin position="83"/>
        <end position="259"/>
    </location>
</feature>
<dbReference type="SUPFAM" id="SSF51445">
    <property type="entry name" value="(Trans)glycosidases"/>
    <property type="match status" value="1"/>
</dbReference>
<dbReference type="Gene3D" id="3.20.20.80">
    <property type="entry name" value="Glycosidases"/>
    <property type="match status" value="1"/>
</dbReference>
<dbReference type="Pfam" id="PF22666">
    <property type="entry name" value="Glyco_hydro_2_N2"/>
    <property type="match status" value="1"/>
</dbReference>
<evidence type="ECO:0000256" key="13">
    <source>
        <dbReference type="ARBA" id="ARBA00033445"/>
    </source>
</evidence>
<evidence type="ECO:0000256" key="3">
    <source>
        <dbReference type="ARBA" id="ARBA00004613"/>
    </source>
</evidence>
<dbReference type="Proteomes" id="UP000241769">
    <property type="component" value="Unassembled WGS sequence"/>
</dbReference>
<organism evidence="21 22">
    <name type="scientific">Planoprotostelium fungivorum</name>
    <dbReference type="NCBI Taxonomy" id="1890364"/>
    <lineage>
        <taxon>Eukaryota</taxon>
        <taxon>Amoebozoa</taxon>
        <taxon>Evosea</taxon>
        <taxon>Variosea</taxon>
        <taxon>Cavosteliida</taxon>
        <taxon>Cavosteliaceae</taxon>
        <taxon>Planoprotostelium</taxon>
    </lineage>
</organism>
<evidence type="ECO:0000256" key="11">
    <source>
        <dbReference type="ARBA" id="ARBA00023228"/>
    </source>
</evidence>
<reference evidence="21 22" key="1">
    <citation type="journal article" date="2018" name="Genome Biol. Evol.">
        <title>Multiple Roots of Fruiting Body Formation in Amoebozoa.</title>
        <authorList>
            <person name="Hillmann F."/>
            <person name="Forbes G."/>
            <person name="Novohradska S."/>
            <person name="Ferling I."/>
            <person name="Riege K."/>
            <person name="Groth M."/>
            <person name="Westermann M."/>
            <person name="Marz M."/>
            <person name="Spaller T."/>
            <person name="Winckler T."/>
            <person name="Schaap P."/>
            <person name="Glockner G."/>
        </authorList>
    </citation>
    <scope>NUCLEOTIDE SEQUENCE [LARGE SCALE GENOMIC DNA]</scope>
    <source>
        <strain evidence="21 22">Jena</strain>
    </source>
</reference>
<dbReference type="SUPFAM" id="SSF49785">
    <property type="entry name" value="Galactose-binding domain-like"/>
    <property type="match status" value="1"/>
</dbReference>
<dbReference type="InterPro" id="IPR041625">
    <property type="entry name" value="Beta-mannosidase_Ig"/>
</dbReference>
<dbReference type="GO" id="GO:0004567">
    <property type="term" value="F:beta-mannosidase activity"/>
    <property type="evidence" value="ECO:0007669"/>
    <property type="project" value="UniProtKB-EC"/>
</dbReference>
<dbReference type="InterPro" id="IPR036156">
    <property type="entry name" value="Beta-gal/glucu_dom_sf"/>
</dbReference>
<keyword evidence="11" id="KW-0458">Lysosome</keyword>
<evidence type="ECO:0000256" key="5">
    <source>
        <dbReference type="ARBA" id="ARBA00011738"/>
    </source>
</evidence>
<dbReference type="InterPro" id="IPR013783">
    <property type="entry name" value="Ig-like_fold"/>
</dbReference>
<dbReference type="InterPro" id="IPR008979">
    <property type="entry name" value="Galactose-bd-like_sf"/>
</dbReference>
<feature type="domain" description="Mannosidase Ig/CBM-like" evidence="19">
    <location>
        <begin position="749"/>
        <end position="840"/>
    </location>
</feature>
<evidence type="ECO:0000256" key="8">
    <source>
        <dbReference type="ARBA" id="ARBA00022729"/>
    </source>
</evidence>
<dbReference type="EC" id="3.2.1.25" evidence="6"/>
<comment type="pathway">
    <text evidence="4">Glycan metabolism; N-glycan degradation.</text>
</comment>
<dbReference type="FunFam" id="3.20.20.80:FF:000050">
    <property type="entry name" value="Beta-mannosidase B"/>
    <property type="match status" value="1"/>
</dbReference>
<keyword evidence="7" id="KW-0964">Secreted</keyword>
<dbReference type="InterPro" id="IPR017853">
    <property type="entry name" value="GH"/>
</dbReference>
<comment type="catalytic activity">
    <reaction evidence="1">
        <text>Hydrolysis of terminal, non-reducing beta-D-mannose residues in beta-D-mannosides.</text>
        <dbReference type="EC" id="3.2.1.25"/>
    </reaction>
</comment>
<dbReference type="InterPro" id="IPR050887">
    <property type="entry name" value="Beta-mannosidase_GH2"/>
</dbReference>
<protein>
    <recommendedName>
        <fullName evidence="15">Beta-mannosidase B</fullName>
        <ecNumber evidence="6">3.2.1.25</ecNumber>
    </recommendedName>
    <alternativeName>
        <fullName evidence="13">Mannanase</fullName>
    </alternativeName>
    <alternativeName>
        <fullName evidence="16">Mannanase B</fullName>
    </alternativeName>
</protein>
<keyword evidence="9" id="KW-0378">Hydrolase</keyword>
<evidence type="ECO:0000256" key="1">
    <source>
        <dbReference type="ARBA" id="ARBA00000829"/>
    </source>
</evidence>
<dbReference type="Pfam" id="PF17753">
    <property type="entry name" value="Ig_mannosidase"/>
    <property type="match status" value="1"/>
</dbReference>
<dbReference type="Pfam" id="PF17786">
    <property type="entry name" value="Mannosidase_ig"/>
    <property type="match status" value="1"/>
</dbReference>
<dbReference type="PANTHER" id="PTHR43730:SF1">
    <property type="entry name" value="BETA-MANNOSIDASE"/>
    <property type="match status" value="1"/>
</dbReference>
<dbReference type="GO" id="GO:0005576">
    <property type="term" value="C:extracellular region"/>
    <property type="evidence" value="ECO:0007669"/>
    <property type="project" value="UniProtKB-SubCell"/>
</dbReference>
<dbReference type="InterPro" id="IPR054593">
    <property type="entry name" value="Beta-mannosidase-like_N2"/>
</dbReference>
<feature type="domain" description="Glycoside hydrolase family 2 immunoglobulin-like beta-sandwich" evidence="17">
    <location>
        <begin position="288"/>
        <end position="373"/>
    </location>
</feature>
<evidence type="ECO:0000256" key="10">
    <source>
        <dbReference type="ARBA" id="ARBA00023180"/>
    </source>
</evidence>
<accession>A0A2P6N7N6</accession>
<evidence type="ECO:0000256" key="7">
    <source>
        <dbReference type="ARBA" id="ARBA00022525"/>
    </source>
</evidence>
<evidence type="ECO:0000256" key="9">
    <source>
        <dbReference type="ARBA" id="ARBA00022801"/>
    </source>
</evidence>
<evidence type="ECO:0000313" key="22">
    <source>
        <dbReference type="Proteomes" id="UP000241769"/>
    </source>
</evidence>
<evidence type="ECO:0000256" key="4">
    <source>
        <dbReference type="ARBA" id="ARBA00004740"/>
    </source>
</evidence>
<dbReference type="EMBL" id="MDYQ01000165">
    <property type="protein sequence ID" value="PRP79964.1"/>
    <property type="molecule type" value="Genomic_DNA"/>
</dbReference>
<keyword evidence="12" id="KW-0326">Glycosidase</keyword>
<dbReference type="FunFam" id="2.60.120.260:FF:000060">
    <property type="entry name" value="Probable beta-mannosidase"/>
    <property type="match status" value="1"/>
</dbReference>
<evidence type="ECO:0000259" key="18">
    <source>
        <dbReference type="Pfam" id="PF17753"/>
    </source>
</evidence>
<dbReference type="InterPro" id="IPR041447">
    <property type="entry name" value="Mannosidase_ig"/>
</dbReference>
<dbReference type="STRING" id="1890364.A0A2P6N7N6"/>
<dbReference type="InterPro" id="IPR006102">
    <property type="entry name" value="Ig-like_GH2"/>
</dbReference>
<keyword evidence="22" id="KW-1185">Reference proteome</keyword>
<dbReference type="GO" id="GO:0005764">
    <property type="term" value="C:lysosome"/>
    <property type="evidence" value="ECO:0007669"/>
    <property type="project" value="UniProtKB-SubCell"/>
</dbReference>
<evidence type="ECO:0000259" key="19">
    <source>
        <dbReference type="Pfam" id="PF17786"/>
    </source>
</evidence>
<evidence type="ECO:0000256" key="14">
    <source>
        <dbReference type="ARBA" id="ARBA00038429"/>
    </source>
</evidence>
<evidence type="ECO:0000256" key="15">
    <source>
        <dbReference type="ARBA" id="ARBA00041069"/>
    </source>
</evidence>
<keyword evidence="8" id="KW-0732">Signal</keyword>
<evidence type="ECO:0000259" key="20">
    <source>
        <dbReference type="Pfam" id="PF22666"/>
    </source>
</evidence>
<proteinExistence type="inferred from homology"/>